<dbReference type="Proteomes" id="UP001165090">
    <property type="component" value="Unassembled WGS sequence"/>
</dbReference>
<protein>
    <recommendedName>
        <fullName evidence="5">Methyltransferase domain-containing protein</fullName>
    </recommendedName>
</protein>
<dbReference type="PANTHER" id="PTHR22809:SF14">
    <property type="entry name" value="TRNA N(3)-METHYLCYTIDINE METHYLTRANSFERASE"/>
    <property type="match status" value="1"/>
</dbReference>
<evidence type="ECO:0000259" key="5">
    <source>
        <dbReference type="Pfam" id="PF13649"/>
    </source>
</evidence>
<evidence type="ECO:0000313" key="6">
    <source>
        <dbReference type="EMBL" id="GLI67403.1"/>
    </source>
</evidence>
<dbReference type="SUPFAM" id="SSF53335">
    <property type="entry name" value="S-adenosyl-L-methionine-dependent methyltransferases"/>
    <property type="match status" value="1"/>
</dbReference>
<feature type="compositionally biased region" description="Low complexity" evidence="4">
    <location>
        <begin position="177"/>
        <end position="186"/>
    </location>
</feature>
<feature type="region of interest" description="Disordered" evidence="4">
    <location>
        <begin position="294"/>
        <end position="315"/>
    </location>
</feature>
<evidence type="ECO:0000256" key="3">
    <source>
        <dbReference type="ARBA" id="ARBA00022679"/>
    </source>
</evidence>
<name>A0ABQ5SD76_9CHLO</name>
<feature type="compositionally biased region" description="Polar residues" evidence="4">
    <location>
        <begin position="217"/>
        <end position="240"/>
    </location>
</feature>
<evidence type="ECO:0000256" key="1">
    <source>
        <dbReference type="ARBA" id="ARBA00009725"/>
    </source>
</evidence>
<evidence type="ECO:0000256" key="2">
    <source>
        <dbReference type="ARBA" id="ARBA00022603"/>
    </source>
</evidence>
<dbReference type="EMBL" id="BSDZ01000078">
    <property type="protein sequence ID" value="GLI67403.1"/>
    <property type="molecule type" value="Genomic_DNA"/>
</dbReference>
<keyword evidence="2" id="KW-0489">Methyltransferase</keyword>
<keyword evidence="7" id="KW-1185">Reference proteome</keyword>
<reference evidence="6 7" key="1">
    <citation type="journal article" date="2023" name="IScience">
        <title>Expanded male sex-determining region conserved during the evolution of homothallism in the green alga Volvox.</title>
        <authorList>
            <person name="Yamamoto K."/>
            <person name="Matsuzaki R."/>
            <person name="Mahakham W."/>
            <person name="Heman W."/>
            <person name="Sekimoto H."/>
            <person name="Kawachi M."/>
            <person name="Minakuchi Y."/>
            <person name="Toyoda A."/>
            <person name="Nozaki H."/>
        </authorList>
    </citation>
    <scope>NUCLEOTIDE SEQUENCE [LARGE SCALE GENOMIC DNA]</scope>
    <source>
        <strain evidence="6 7">NIES-4468</strain>
    </source>
</reference>
<dbReference type="InterPro" id="IPR029063">
    <property type="entry name" value="SAM-dependent_MTases_sf"/>
</dbReference>
<dbReference type="CDD" id="cd02440">
    <property type="entry name" value="AdoMet_MTases"/>
    <property type="match status" value="1"/>
</dbReference>
<comment type="similarity">
    <text evidence="1">Belongs to the methyltransferase superfamily. METL family.</text>
</comment>
<sequence length="598" mass="64869">MRSCRCLCDFHRVSVSDTEFAPTTPSATYPSILVTRLPTLSAGLSVYTSAPLRRIAAASAQTCAMASPRHLVSSVSGGASWGPPSSLVRNDTSGGAAVDGPTVQFSGRDTTCQGYIGQGARLAGQYHECDFDWHEHARTVRHLVEAQQAAALALRSRLPGKLPGEGVDEPLQQARPLSLQQQQQKNEPYEQKQPHGQPPQQPAMAPASVVSHCDGNPSDQGGPSTSTTASPRLQSPTTMCTNQRQRFWSASELRANSRSQPDRHEAMWFRTVPEASPQLPTPRVAAVMLREQPEVAEGRPSGDPAAGNTSSSAPKSAITRAVIAKEDATVNQSTGFPTSNTGEQDRSCTQIHIHDRNGDMAPSVASVDVYEGSRWEEFYRAHPSARFFKERRYLLLEFPDLLQCEHVAEIGCGCGSSILPVLKANNAARTTCTDISTTCLEQLLGAAAAEGIAPSRLNVFPADATDPSAASTFDGIDADALLIMFTLSAVTPEQQHVMLSHAWRALRPGGRLLLRDHGLYDMVQLRIPVGQWVEPNLYKRGDGTMAYFFSTEELSRRATGAGFHVNECKYVTVINRNRKSGIELRRVFVHGVFEKPAA</sequence>
<accession>A0ABQ5SD76</accession>
<keyword evidence="3" id="KW-0808">Transferase</keyword>
<evidence type="ECO:0000256" key="4">
    <source>
        <dbReference type="SAM" id="MobiDB-lite"/>
    </source>
</evidence>
<organism evidence="6 7">
    <name type="scientific">Volvox africanus</name>
    <dbReference type="NCBI Taxonomy" id="51714"/>
    <lineage>
        <taxon>Eukaryota</taxon>
        <taxon>Viridiplantae</taxon>
        <taxon>Chlorophyta</taxon>
        <taxon>core chlorophytes</taxon>
        <taxon>Chlorophyceae</taxon>
        <taxon>CS clade</taxon>
        <taxon>Chlamydomonadales</taxon>
        <taxon>Volvocaceae</taxon>
        <taxon>Volvox</taxon>
    </lineage>
</organism>
<dbReference type="InterPro" id="IPR041698">
    <property type="entry name" value="Methyltransf_25"/>
</dbReference>
<comment type="caution">
    <text evidence="6">The sequence shown here is derived from an EMBL/GenBank/DDBJ whole genome shotgun (WGS) entry which is preliminary data.</text>
</comment>
<dbReference type="Gene3D" id="3.40.50.150">
    <property type="entry name" value="Vaccinia Virus protein VP39"/>
    <property type="match status" value="1"/>
</dbReference>
<dbReference type="InterPro" id="IPR026113">
    <property type="entry name" value="METTL2/6/8-like"/>
</dbReference>
<dbReference type="Pfam" id="PF13649">
    <property type="entry name" value="Methyltransf_25"/>
    <property type="match status" value="1"/>
</dbReference>
<feature type="region of interest" description="Disordered" evidence="4">
    <location>
        <begin position="177"/>
        <end position="240"/>
    </location>
</feature>
<gene>
    <name evidence="6" type="ORF">VaNZ11_011592</name>
</gene>
<evidence type="ECO:0000313" key="7">
    <source>
        <dbReference type="Proteomes" id="UP001165090"/>
    </source>
</evidence>
<feature type="domain" description="Methyltransferase" evidence="5">
    <location>
        <begin position="407"/>
        <end position="510"/>
    </location>
</feature>
<dbReference type="PANTHER" id="PTHR22809">
    <property type="entry name" value="METHYLTRANSFERASE-RELATED"/>
    <property type="match status" value="1"/>
</dbReference>
<proteinExistence type="inferred from homology"/>